<dbReference type="EC" id="2.7.13.3" evidence="2"/>
<dbReference type="GO" id="GO:0000155">
    <property type="term" value="F:phosphorelay sensor kinase activity"/>
    <property type="evidence" value="ECO:0007669"/>
    <property type="project" value="InterPro"/>
</dbReference>
<gene>
    <name evidence="10" type="ORF">DP939_28925</name>
</gene>
<evidence type="ECO:0000256" key="8">
    <source>
        <dbReference type="ARBA" id="ARBA00023012"/>
    </source>
</evidence>
<dbReference type="Proteomes" id="UP000253303">
    <property type="component" value="Unassembled WGS sequence"/>
</dbReference>
<dbReference type="OrthoDB" id="3288457at2"/>
<dbReference type="InterPro" id="IPR003594">
    <property type="entry name" value="HATPase_dom"/>
</dbReference>
<evidence type="ECO:0000256" key="2">
    <source>
        <dbReference type="ARBA" id="ARBA00012438"/>
    </source>
</evidence>
<sequence>MHGPRLRAWAGDAALAAVLALWAVVSPQGTASPAVVGLGLLQTVPLAVRRLSPWPVLGVTAAAFAAEQVLTLGEERLSAGPLYLAVAVYTVARHVAWPWSLAAIALSVAAEVSPRLVTGRLQAVEAFVLISVQVAAWAAGSGQRRIRADAERLRELTRRLAAEREISTARAVTAERARIARDLHDVVAHHVSAIAVQSRAVTDVLADDPVLARDGARRIGETADVALSEMRRLLGLLATDPGRPSPEPSLRHLDMLTEAAVAAGCRVRASLDEKAADLPPAVEVCAYRIVQEALTNVLKHAGPVEVDVRVRVSGGELSIVVDNGPPAADHRSAPGTGLGLIGMRERAALLEGTIDAAATARGGWRVRVILPVGTV</sequence>
<dbReference type="InterPro" id="IPR036890">
    <property type="entry name" value="HATPase_C_sf"/>
</dbReference>
<evidence type="ECO:0000256" key="6">
    <source>
        <dbReference type="ARBA" id="ARBA00022777"/>
    </source>
</evidence>
<proteinExistence type="predicted"/>
<evidence type="ECO:0000256" key="3">
    <source>
        <dbReference type="ARBA" id="ARBA00022553"/>
    </source>
</evidence>
<keyword evidence="7" id="KW-0067">ATP-binding</keyword>
<reference evidence="10 11" key="1">
    <citation type="submission" date="2018-06" db="EMBL/GenBank/DDBJ databases">
        <title>Sphaerisporangium craniellae sp. nov., isolated from a marine sponge in the South China Sea.</title>
        <authorList>
            <person name="Li L."/>
        </authorList>
    </citation>
    <scope>NUCLEOTIDE SEQUENCE [LARGE SCALE GENOMIC DNA]</scope>
    <source>
        <strain evidence="10 11">LHW63015</strain>
    </source>
</reference>
<dbReference type="InterPro" id="IPR011712">
    <property type="entry name" value="Sig_transdc_His_kin_sub3_dim/P"/>
</dbReference>
<comment type="caution">
    <text evidence="10">The sequence shown here is derived from an EMBL/GenBank/DDBJ whole genome shotgun (WGS) entry which is preliminary data.</text>
</comment>
<protein>
    <recommendedName>
        <fullName evidence="2">histidine kinase</fullName>
        <ecNumber evidence="2">2.7.13.3</ecNumber>
    </recommendedName>
</protein>
<keyword evidence="4" id="KW-0808">Transferase</keyword>
<dbReference type="InterPro" id="IPR055558">
    <property type="entry name" value="DUF7134"/>
</dbReference>
<name>A0A366LRZ4_9ACTN</name>
<dbReference type="PANTHER" id="PTHR24421">
    <property type="entry name" value="NITRATE/NITRITE SENSOR PROTEIN NARX-RELATED"/>
    <property type="match status" value="1"/>
</dbReference>
<keyword evidence="6 10" id="KW-0418">Kinase</keyword>
<keyword evidence="3" id="KW-0597">Phosphoprotein</keyword>
<keyword evidence="8" id="KW-0902">Two-component regulatory system</keyword>
<evidence type="ECO:0000313" key="11">
    <source>
        <dbReference type="Proteomes" id="UP000253303"/>
    </source>
</evidence>
<dbReference type="AlphaFoldDB" id="A0A366LRZ4"/>
<evidence type="ECO:0000256" key="1">
    <source>
        <dbReference type="ARBA" id="ARBA00000085"/>
    </source>
</evidence>
<dbReference type="SMART" id="SM00387">
    <property type="entry name" value="HATPase_c"/>
    <property type="match status" value="1"/>
</dbReference>
<dbReference type="GO" id="GO:0005524">
    <property type="term" value="F:ATP binding"/>
    <property type="evidence" value="ECO:0007669"/>
    <property type="project" value="UniProtKB-KW"/>
</dbReference>
<dbReference type="Gene3D" id="1.20.5.1930">
    <property type="match status" value="1"/>
</dbReference>
<dbReference type="InterPro" id="IPR050482">
    <property type="entry name" value="Sensor_HK_TwoCompSys"/>
</dbReference>
<dbReference type="RefSeq" id="WP_113983984.1">
    <property type="nucleotide sequence ID" value="NZ_QMEY01000015.1"/>
</dbReference>
<evidence type="ECO:0000256" key="7">
    <source>
        <dbReference type="ARBA" id="ARBA00022840"/>
    </source>
</evidence>
<dbReference type="SUPFAM" id="SSF55874">
    <property type="entry name" value="ATPase domain of HSP90 chaperone/DNA topoisomerase II/histidine kinase"/>
    <property type="match status" value="1"/>
</dbReference>
<dbReference type="PANTHER" id="PTHR24421:SF10">
    <property type="entry name" value="NITRATE_NITRITE SENSOR PROTEIN NARQ"/>
    <property type="match status" value="1"/>
</dbReference>
<dbReference type="GO" id="GO:0016020">
    <property type="term" value="C:membrane"/>
    <property type="evidence" value="ECO:0007669"/>
    <property type="project" value="InterPro"/>
</dbReference>
<keyword evidence="5" id="KW-0547">Nucleotide-binding</keyword>
<dbReference type="Gene3D" id="3.30.565.10">
    <property type="entry name" value="Histidine kinase-like ATPase, C-terminal domain"/>
    <property type="match status" value="1"/>
</dbReference>
<keyword evidence="11" id="KW-1185">Reference proteome</keyword>
<evidence type="ECO:0000313" key="10">
    <source>
        <dbReference type="EMBL" id="RBQ16706.1"/>
    </source>
</evidence>
<dbReference type="CDD" id="cd16917">
    <property type="entry name" value="HATPase_UhpB-NarQ-NarX-like"/>
    <property type="match status" value="1"/>
</dbReference>
<evidence type="ECO:0000256" key="5">
    <source>
        <dbReference type="ARBA" id="ARBA00022741"/>
    </source>
</evidence>
<evidence type="ECO:0000256" key="4">
    <source>
        <dbReference type="ARBA" id="ARBA00022679"/>
    </source>
</evidence>
<dbReference type="Pfam" id="PF02518">
    <property type="entry name" value="HATPase_c"/>
    <property type="match status" value="1"/>
</dbReference>
<comment type="catalytic activity">
    <reaction evidence="1">
        <text>ATP + protein L-histidine = ADP + protein N-phospho-L-histidine.</text>
        <dbReference type="EC" id="2.7.13.3"/>
    </reaction>
</comment>
<evidence type="ECO:0000259" key="9">
    <source>
        <dbReference type="SMART" id="SM00387"/>
    </source>
</evidence>
<dbReference type="Pfam" id="PF07730">
    <property type="entry name" value="HisKA_3"/>
    <property type="match status" value="1"/>
</dbReference>
<accession>A0A366LRZ4</accession>
<dbReference type="Pfam" id="PF23539">
    <property type="entry name" value="DUF7134"/>
    <property type="match status" value="1"/>
</dbReference>
<organism evidence="10 11">
    <name type="scientific">Spongiactinospora rosea</name>
    <dbReference type="NCBI Taxonomy" id="2248750"/>
    <lineage>
        <taxon>Bacteria</taxon>
        <taxon>Bacillati</taxon>
        <taxon>Actinomycetota</taxon>
        <taxon>Actinomycetes</taxon>
        <taxon>Streptosporangiales</taxon>
        <taxon>Streptosporangiaceae</taxon>
        <taxon>Spongiactinospora</taxon>
    </lineage>
</organism>
<feature type="domain" description="Histidine kinase/HSP90-like ATPase" evidence="9">
    <location>
        <begin position="281"/>
        <end position="374"/>
    </location>
</feature>
<dbReference type="GO" id="GO:0046983">
    <property type="term" value="F:protein dimerization activity"/>
    <property type="evidence" value="ECO:0007669"/>
    <property type="project" value="InterPro"/>
</dbReference>
<dbReference type="EMBL" id="QMEY01000015">
    <property type="protein sequence ID" value="RBQ16706.1"/>
    <property type="molecule type" value="Genomic_DNA"/>
</dbReference>